<dbReference type="InterPro" id="IPR023346">
    <property type="entry name" value="Lysozyme-like_dom_sf"/>
</dbReference>
<comment type="similarity">
    <text evidence="3">In the N-terminal section; belongs to the glycosyltransferase 51 family.</text>
</comment>
<keyword evidence="17" id="KW-1185">Reference proteome</keyword>
<dbReference type="InterPro" id="IPR036950">
    <property type="entry name" value="PBP_transglycosylase"/>
</dbReference>
<evidence type="ECO:0000313" key="17">
    <source>
        <dbReference type="Proteomes" id="UP000232638"/>
    </source>
</evidence>
<dbReference type="InterPro" id="IPR050396">
    <property type="entry name" value="Glycosyltr_51/Transpeptidase"/>
</dbReference>
<gene>
    <name evidence="16" type="ORF">THSYN_22335</name>
</gene>
<dbReference type="Gene3D" id="1.10.3810.10">
    <property type="entry name" value="Biosynthetic peptidoglycan transglycosylase-like"/>
    <property type="match status" value="1"/>
</dbReference>
<organism evidence="16 17">
    <name type="scientific">Candidatus Thiodictyon syntrophicum</name>
    <dbReference type="NCBI Taxonomy" id="1166950"/>
    <lineage>
        <taxon>Bacteria</taxon>
        <taxon>Pseudomonadati</taxon>
        <taxon>Pseudomonadota</taxon>
        <taxon>Gammaproteobacteria</taxon>
        <taxon>Chromatiales</taxon>
        <taxon>Chromatiaceae</taxon>
        <taxon>Thiodictyon</taxon>
    </lineage>
</organism>
<comment type="catalytic activity">
    <reaction evidence="11">
        <text>[GlcNAc-(1-&gt;4)-Mur2Ac(oyl-L-Ala-gamma-D-Glu-L-Lys-D-Ala-D-Ala)](n)-di-trans,octa-cis-undecaprenyl diphosphate + beta-D-GlcNAc-(1-&gt;4)-Mur2Ac(oyl-L-Ala-gamma-D-Glu-L-Lys-D-Ala-D-Ala)-di-trans,octa-cis-undecaprenyl diphosphate = [GlcNAc-(1-&gt;4)-Mur2Ac(oyl-L-Ala-gamma-D-Glu-L-Lys-D-Ala-D-Ala)](n+1)-di-trans,octa-cis-undecaprenyl diphosphate + di-trans,octa-cis-undecaprenyl diphosphate + H(+)</text>
        <dbReference type="Rhea" id="RHEA:23708"/>
        <dbReference type="Rhea" id="RHEA-COMP:9602"/>
        <dbReference type="Rhea" id="RHEA-COMP:9603"/>
        <dbReference type="ChEBI" id="CHEBI:15378"/>
        <dbReference type="ChEBI" id="CHEBI:58405"/>
        <dbReference type="ChEBI" id="CHEBI:60033"/>
        <dbReference type="ChEBI" id="CHEBI:78435"/>
        <dbReference type="EC" id="2.4.99.28"/>
    </reaction>
</comment>
<dbReference type="GO" id="GO:0030288">
    <property type="term" value="C:outer membrane-bounded periplasmic space"/>
    <property type="evidence" value="ECO:0007669"/>
    <property type="project" value="TreeGrafter"/>
</dbReference>
<evidence type="ECO:0000256" key="5">
    <source>
        <dbReference type="ARBA" id="ARBA00022670"/>
    </source>
</evidence>
<feature type="domain" description="Penicillin-binding C-terminal" evidence="15">
    <location>
        <begin position="624"/>
        <end position="708"/>
    </location>
</feature>
<keyword evidence="4" id="KW-0121">Carboxypeptidase</keyword>
<keyword evidence="12" id="KW-0812">Transmembrane</keyword>
<feature type="domain" description="Penicillin-binding protein transpeptidase" evidence="13">
    <location>
        <begin position="326"/>
        <end position="549"/>
    </location>
</feature>
<dbReference type="InterPro" id="IPR009647">
    <property type="entry name" value="PBP_C"/>
</dbReference>
<keyword evidence="7" id="KW-0808">Transferase</keyword>
<reference evidence="16 17" key="1">
    <citation type="submission" date="2017-03" db="EMBL/GenBank/DDBJ databases">
        <title>Complete genome sequence of Candidatus 'Thiodictyon syntrophicum' sp. nov. strain Cad16T, a photolithoautotroph purple sulfur bacterium isolated from an alpine meromictic lake.</title>
        <authorList>
            <person name="Luedin S.M."/>
            <person name="Pothier J.F."/>
            <person name="Danza F."/>
            <person name="Storelli N."/>
            <person name="Wittwer M."/>
            <person name="Tonolla M."/>
        </authorList>
    </citation>
    <scope>NUCLEOTIDE SEQUENCE [LARGE SCALE GENOMIC DNA]</scope>
    <source>
        <strain evidence="16 17">Cad16T</strain>
    </source>
</reference>
<evidence type="ECO:0000259" key="13">
    <source>
        <dbReference type="Pfam" id="PF00905"/>
    </source>
</evidence>
<protein>
    <recommendedName>
        <fullName evidence="10">peptidoglycan glycosyltransferase</fullName>
        <ecNumber evidence="10">2.4.99.28</ecNumber>
    </recommendedName>
</protein>
<dbReference type="SUPFAM" id="SSF53955">
    <property type="entry name" value="Lysozyme-like"/>
    <property type="match status" value="1"/>
</dbReference>
<evidence type="ECO:0000256" key="6">
    <source>
        <dbReference type="ARBA" id="ARBA00022676"/>
    </source>
</evidence>
<keyword evidence="8" id="KW-0378">Hydrolase</keyword>
<evidence type="ECO:0000256" key="11">
    <source>
        <dbReference type="ARBA" id="ARBA00049902"/>
    </source>
</evidence>
<evidence type="ECO:0000256" key="1">
    <source>
        <dbReference type="ARBA" id="ARBA00004752"/>
    </source>
</evidence>
<evidence type="ECO:0000256" key="9">
    <source>
        <dbReference type="ARBA" id="ARBA00023268"/>
    </source>
</evidence>
<dbReference type="Proteomes" id="UP000232638">
    <property type="component" value="Chromosome"/>
</dbReference>
<feature type="transmembrane region" description="Helical" evidence="12">
    <location>
        <begin position="29"/>
        <end position="52"/>
    </location>
</feature>
<dbReference type="InterPro" id="IPR001460">
    <property type="entry name" value="PCN-bd_Tpept"/>
</dbReference>
<keyword evidence="5" id="KW-0645">Protease</keyword>
<evidence type="ECO:0000256" key="12">
    <source>
        <dbReference type="SAM" id="Phobius"/>
    </source>
</evidence>
<sequence length="711" mass="73880">MVGKALKPCNALVGGPAAQAAGGRFACRLWWTLSGAALLALGAWLVLTVLVAGTPAPNLAVPTSTVVLDREDRLLRPFTVDGGRWRLPLDPAAVDPRFVALLLAMEDRRFYAHPGVDPLALVRAAAQLVRRGHIVSGGSTLTMQLARLLDGGATRSPGGKVRQALGALALERVADKGQILNAYLTVAPYGGNLEGLRAGSLAWLGKEPGRLSDAEAALLVALPQAPEARRPDRHPAAARRARDRVLGRALALGLIDAPAAAAALREPVPARRRPFPMLAPHLGVRLAHEFPGRAVHRVTLDAGLQGRLETLATERAAAIDPRVSVAVLAADHGSGEVLAAVGSAGLFDGDRAGHVDMTRALRSPGSTLKPLIYGLAFESGIAHPESLIEDRPTAFAGYVPGNFDRSFQGTVTVRRALALSLNVPAVQLLDAVGPARLLARMRRAGATAVLAPGAPPGLAIGLGGLGLSLFDLVRIYGAIARGGEALDLHETRDGPAAAPGPRVLDARAAWYLSSILSAVPAPGDAAPQGISYKTGTSYGYRDAWAIGYDGRHVVGVWVGRPDGAPVPGLKGVEAAVPILLDCFARLGPRVPLPGAPPGVLTAATNALPATLRQARVRDAGVGAAPAGPEIAFPPDGARLDLGPDQADGTPATLALKVRNGYPPFTWFADGRPIGQEPFARTTQWRPAGPGYAAISVVDGRGRASRVRVYVR</sequence>
<keyword evidence="12" id="KW-0472">Membrane</keyword>
<dbReference type="InterPro" id="IPR011815">
    <property type="entry name" value="PBP_1c"/>
</dbReference>
<dbReference type="PANTHER" id="PTHR32282:SF15">
    <property type="entry name" value="PENICILLIN-BINDING PROTEIN 1C"/>
    <property type="match status" value="1"/>
</dbReference>
<evidence type="ECO:0000256" key="4">
    <source>
        <dbReference type="ARBA" id="ARBA00022645"/>
    </source>
</evidence>
<comment type="similarity">
    <text evidence="2">In the C-terminal section; belongs to the transpeptidase family.</text>
</comment>
<dbReference type="PANTHER" id="PTHR32282">
    <property type="entry name" value="BINDING PROTEIN TRANSPEPTIDASE, PUTATIVE-RELATED"/>
    <property type="match status" value="1"/>
</dbReference>
<keyword evidence="6" id="KW-0328">Glycosyltransferase</keyword>
<dbReference type="AlphaFoldDB" id="A0A2K8UCV7"/>
<dbReference type="GO" id="GO:0004180">
    <property type="term" value="F:carboxypeptidase activity"/>
    <property type="evidence" value="ECO:0007669"/>
    <property type="project" value="UniProtKB-KW"/>
</dbReference>
<dbReference type="UniPathway" id="UPA00219"/>
<dbReference type="SUPFAM" id="SSF56601">
    <property type="entry name" value="beta-lactamase/transpeptidase-like"/>
    <property type="match status" value="1"/>
</dbReference>
<dbReference type="Gene3D" id="3.40.710.10">
    <property type="entry name" value="DD-peptidase/beta-lactamase superfamily"/>
    <property type="match status" value="1"/>
</dbReference>
<dbReference type="KEGG" id="tsy:THSYN_22335"/>
<dbReference type="NCBIfam" id="TIGR02073">
    <property type="entry name" value="PBP_1c"/>
    <property type="match status" value="1"/>
</dbReference>
<dbReference type="GO" id="GO:0009252">
    <property type="term" value="P:peptidoglycan biosynthetic process"/>
    <property type="evidence" value="ECO:0007669"/>
    <property type="project" value="UniProtKB-UniPathway"/>
</dbReference>
<dbReference type="GO" id="GO:0008955">
    <property type="term" value="F:peptidoglycan glycosyltransferase activity"/>
    <property type="evidence" value="ECO:0007669"/>
    <property type="project" value="UniProtKB-EC"/>
</dbReference>
<evidence type="ECO:0000256" key="2">
    <source>
        <dbReference type="ARBA" id="ARBA00007090"/>
    </source>
</evidence>
<dbReference type="EMBL" id="CP020370">
    <property type="protein sequence ID" value="AUB83413.1"/>
    <property type="molecule type" value="Genomic_DNA"/>
</dbReference>
<dbReference type="Pfam" id="PF00912">
    <property type="entry name" value="Transgly"/>
    <property type="match status" value="1"/>
</dbReference>
<evidence type="ECO:0000256" key="3">
    <source>
        <dbReference type="ARBA" id="ARBA00007739"/>
    </source>
</evidence>
<dbReference type="GO" id="GO:0006508">
    <property type="term" value="P:proteolysis"/>
    <property type="evidence" value="ECO:0007669"/>
    <property type="project" value="UniProtKB-KW"/>
</dbReference>
<evidence type="ECO:0000259" key="15">
    <source>
        <dbReference type="Pfam" id="PF06832"/>
    </source>
</evidence>
<dbReference type="InterPro" id="IPR001264">
    <property type="entry name" value="Glyco_trans_51"/>
</dbReference>
<evidence type="ECO:0000256" key="7">
    <source>
        <dbReference type="ARBA" id="ARBA00022679"/>
    </source>
</evidence>
<evidence type="ECO:0000256" key="10">
    <source>
        <dbReference type="ARBA" id="ARBA00044770"/>
    </source>
</evidence>
<dbReference type="GO" id="GO:0008658">
    <property type="term" value="F:penicillin binding"/>
    <property type="evidence" value="ECO:0007669"/>
    <property type="project" value="InterPro"/>
</dbReference>
<dbReference type="InterPro" id="IPR012338">
    <property type="entry name" value="Beta-lactam/transpept-like"/>
</dbReference>
<evidence type="ECO:0000259" key="14">
    <source>
        <dbReference type="Pfam" id="PF00912"/>
    </source>
</evidence>
<dbReference type="Pfam" id="PF00905">
    <property type="entry name" value="Transpeptidase"/>
    <property type="match status" value="1"/>
</dbReference>
<keyword evidence="12" id="KW-1133">Transmembrane helix</keyword>
<name>A0A2K8UCV7_9GAMM</name>
<keyword evidence="9" id="KW-0511">Multifunctional enzyme</keyword>
<proteinExistence type="inferred from homology"/>
<feature type="domain" description="Glycosyl transferase family 51" evidence="14">
    <location>
        <begin position="84"/>
        <end position="248"/>
    </location>
</feature>
<dbReference type="Pfam" id="PF06832">
    <property type="entry name" value="BiPBP_C"/>
    <property type="match status" value="1"/>
</dbReference>
<evidence type="ECO:0000313" key="16">
    <source>
        <dbReference type="EMBL" id="AUB83413.1"/>
    </source>
</evidence>
<accession>A0A2K8UCV7</accession>
<comment type="pathway">
    <text evidence="1">Cell wall biogenesis; peptidoglycan biosynthesis.</text>
</comment>
<dbReference type="EC" id="2.4.99.28" evidence="10"/>
<evidence type="ECO:0000256" key="8">
    <source>
        <dbReference type="ARBA" id="ARBA00022801"/>
    </source>
</evidence>